<dbReference type="GO" id="GO:0000287">
    <property type="term" value="F:magnesium ion binding"/>
    <property type="evidence" value="ECO:0007669"/>
    <property type="project" value="InterPro"/>
</dbReference>
<dbReference type="InterPro" id="IPR036965">
    <property type="entry name" value="Terpene_synth_N_sf"/>
</dbReference>
<dbReference type="GO" id="GO:0016102">
    <property type="term" value="P:diterpenoid biosynthetic process"/>
    <property type="evidence" value="ECO:0007669"/>
    <property type="project" value="InterPro"/>
</dbReference>
<dbReference type="InterPro" id="IPR050148">
    <property type="entry name" value="Terpene_synthase-like"/>
</dbReference>
<dbReference type="Gene3D" id="1.50.10.130">
    <property type="entry name" value="Terpene synthase, N-terminal domain"/>
    <property type="match status" value="1"/>
</dbReference>
<evidence type="ECO:0000256" key="2">
    <source>
        <dbReference type="ARBA" id="ARBA00001946"/>
    </source>
</evidence>
<dbReference type="InterPro" id="IPR008930">
    <property type="entry name" value="Terpenoid_cyclase/PrenylTrfase"/>
</dbReference>
<dbReference type="SFLD" id="SFLDG01019">
    <property type="entry name" value="Terpene_Cyclase_Like_1_C_Termi"/>
    <property type="match status" value="1"/>
</dbReference>
<dbReference type="SFLD" id="SFLDS00005">
    <property type="entry name" value="Isoprenoid_Synthase_Type_I"/>
    <property type="match status" value="1"/>
</dbReference>
<dbReference type="AlphaFoldDB" id="M7YJN6"/>
<dbReference type="FunFam" id="1.10.600.10:FF:000007">
    <property type="entry name" value="Isoprene synthase, chloroplastic"/>
    <property type="match status" value="1"/>
</dbReference>
<dbReference type="InterPro" id="IPR001906">
    <property type="entry name" value="Terpene_synth_N"/>
</dbReference>
<evidence type="ECO:0000256" key="1">
    <source>
        <dbReference type="ARBA" id="ARBA00001936"/>
    </source>
</evidence>
<evidence type="ECO:0000259" key="4">
    <source>
        <dbReference type="Pfam" id="PF01397"/>
    </source>
</evidence>
<dbReference type="InterPro" id="IPR044814">
    <property type="entry name" value="Terpene_cyclase_plant_C1"/>
</dbReference>
<comment type="cofactor">
    <cofactor evidence="1">
        <name>Mn(2+)</name>
        <dbReference type="ChEBI" id="CHEBI:29035"/>
    </cofactor>
</comment>
<comment type="cofactor">
    <cofactor evidence="2">
        <name>Mg(2+)</name>
        <dbReference type="ChEBI" id="CHEBI:18420"/>
    </cofactor>
</comment>
<dbReference type="PANTHER" id="PTHR31225:SF80">
    <property type="entry name" value="OS08G0139700 PROTEIN"/>
    <property type="match status" value="1"/>
</dbReference>
<dbReference type="GO" id="GO:0010333">
    <property type="term" value="F:terpene synthase activity"/>
    <property type="evidence" value="ECO:0007669"/>
    <property type="project" value="InterPro"/>
</dbReference>
<evidence type="ECO:0000259" key="5">
    <source>
        <dbReference type="Pfam" id="PF03936"/>
    </source>
</evidence>
<reference evidence="6" key="1">
    <citation type="journal article" date="2013" name="Nature">
        <title>Draft genome of the wheat A-genome progenitor Triticum urartu.</title>
        <authorList>
            <person name="Ling H.Q."/>
            <person name="Zhao S."/>
            <person name="Liu D."/>
            <person name="Wang J."/>
            <person name="Sun H."/>
            <person name="Zhang C."/>
            <person name="Fan H."/>
            <person name="Li D."/>
            <person name="Dong L."/>
            <person name="Tao Y."/>
            <person name="Gao C."/>
            <person name="Wu H."/>
            <person name="Li Y."/>
            <person name="Cui Y."/>
            <person name="Guo X."/>
            <person name="Zheng S."/>
            <person name="Wang B."/>
            <person name="Yu K."/>
            <person name="Liang Q."/>
            <person name="Yang W."/>
            <person name="Lou X."/>
            <person name="Chen J."/>
            <person name="Feng M."/>
            <person name="Jian J."/>
            <person name="Zhang X."/>
            <person name="Luo G."/>
            <person name="Jiang Y."/>
            <person name="Liu J."/>
            <person name="Wang Z."/>
            <person name="Sha Y."/>
            <person name="Zhang B."/>
            <person name="Wu H."/>
            <person name="Tang D."/>
            <person name="Shen Q."/>
            <person name="Xue P."/>
            <person name="Zou S."/>
            <person name="Wang X."/>
            <person name="Liu X."/>
            <person name="Wang F."/>
            <person name="Yang Y."/>
            <person name="An X."/>
            <person name="Dong Z."/>
            <person name="Zhang K."/>
            <person name="Zhang X."/>
            <person name="Luo M.C."/>
            <person name="Dvorak J."/>
            <person name="Tong Y."/>
            <person name="Wang J."/>
            <person name="Yang H."/>
            <person name="Li Z."/>
            <person name="Wang D."/>
            <person name="Zhang A."/>
            <person name="Wang J."/>
        </authorList>
    </citation>
    <scope>NUCLEOTIDE SEQUENCE</scope>
</reference>
<dbReference type="Pfam" id="PF03936">
    <property type="entry name" value="Terpene_synth_C"/>
    <property type="match status" value="1"/>
</dbReference>
<dbReference type="PANTHER" id="PTHR31225">
    <property type="entry name" value="OS04G0344100 PROTEIN-RELATED"/>
    <property type="match status" value="1"/>
</dbReference>
<dbReference type="SUPFAM" id="SSF48576">
    <property type="entry name" value="Terpenoid synthases"/>
    <property type="match status" value="1"/>
</dbReference>
<dbReference type="InterPro" id="IPR008949">
    <property type="entry name" value="Isoprenoid_synthase_dom_sf"/>
</dbReference>
<feature type="domain" description="Terpene synthase metal-binding" evidence="5">
    <location>
        <begin position="259"/>
        <end position="501"/>
    </location>
</feature>
<dbReference type="STRING" id="4572.M7YJN6"/>
<dbReference type="OMA" id="AINWGMA"/>
<feature type="domain" description="Terpene synthase N-terminal" evidence="4">
    <location>
        <begin position="31"/>
        <end position="202"/>
    </location>
</feature>
<dbReference type="Pfam" id="PF01397">
    <property type="entry name" value="Terpene_synth"/>
    <property type="match status" value="1"/>
</dbReference>
<accession>M7YJN6</accession>
<gene>
    <name evidence="6" type="ORF">TRIUR3_28553</name>
</gene>
<protein>
    <submittedName>
        <fullName evidence="6">(E)-beta-farnesene synthase</fullName>
    </submittedName>
</protein>
<keyword evidence="3" id="KW-0479">Metal-binding</keyword>
<organism evidence="6">
    <name type="scientific">Triticum urartu</name>
    <name type="common">Red wild einkorn</name>
    <name type="synonym">Crithodium urartu</name>
    <dbReference type="NCBI Taxonomy" id="4572"/>
    <lineage>
        <taxon>Eukaryota</taxon>
        <taxon>Viridiplantae</taxon>
        <taxon>Streptophyta</taxon>
        <taxon>Embryophyta</taxon>
        <taxon>Tracheophyta</taxon>
        <taxon>Spermatophyta</taxon>
        <taxon>Magnoliopsida</taxon>
        <taxon>Liliopsida</taxon>
        <taxon>Poales</taxon>
        <taxon>Poaceae</taxon>
        <taxon>BOP clade</taxon>
        <taxon>Pooideae</taxon>
        <taxon>Triticodae</taxon>
        <taxon>Triticeae</taxon>
        <taxon>Triticinae</taxon>
        <taxon>Triticum</taxon>
    </lineage>
</organism>
<dbReference type="InterPro" id="IPR034741">
    <property type="entry name" value="Terpene_cyclase-like_1_C"/>
</dbReference>
<dbReference type="InterPro" id="IPR005630">
    <property type="entry name" value="Terpene_synthase_metal-bd"/>
</dbReference>
<name>M7YJN6_TRIUA</name>
<proteinExistence type="predicted"/>
<dbReference type="eggNOG" id="ENOG502QUCN">
    <property type="taxonomic scope" value="Eukaryota"/>
</dbReference>
<sequence length="566" mass="65135">MAASVESHRRPHPPAMNDNQRSHGFHHPTVWGDFFLGFRPFSPAQCLSMKNKAEVMKEELRARIVDSGSVDLPRKLELVDTLQRLGLDYHYGKEINDLLCGIHDAGDEARDLHTTALRFYLLRKQGLNISPDVFLKFIDDEGKITCNETRSLLCMYNAAHVRTHGEETLSSAMAYTKGHLQCAVEQQTIPPSILLDQVRRTLETPLFRRPRRVEARHFISVYERMTTRNDAILELAKLDFSILQALYCEELRALTLWWKELQLQDHLSFARDRMVEMHFWMLGVLFEPQYSYGRIVLTKFFTFISIFDDIYDSYSTLEESRLLTVAMERWDEQAAEHLPGYMKFFYSKVLATMKVIAKDLDSQGNKHADYVKKLLIDATKCYYNEAKWREESDTPVTVEEHLRFSVPSCCCMHVACLAFVVIGASGDAIEWGMTYPKIMRASCVIGRVINDVASHEREQEQCSGERPVMSTVEACMEENKYTAKEDAYKKLSELIEESWMDIIEELLKPATVRPTTLLLEAVVNSTRMLDFLYKDQDAYTDPRALKVKLVPDSYKHIGASLLASLS</sequence>
<dbReference type="CDD" id="cd00684">
    <property type="entry name" value="Terpene_cyclase_plant_C1"/>
    <property type="match status" value="1"/>
</dbReference>
<dbReference type="EMBL" id="KD228702">
    <property type="protein sequence ID" value="EMS50673.1"/>
    <property type="molecule type" value="Genomic_DNA"/>
</dbReference>
<evidence type="ECO:0000256" key="3">
    <source>
        <dbReference type="ARBA" id="ARBA00022723"/>
    </source>
</evidence>
<dbReference type="SUPFAM" id="SSF48239">
    <property type="entry name" value="Terpenoid cyclases/Protein prenyltransferases"/>
    <property type="match status" value="1"/>
</dbReference>
<dbReference type="Gene3D" id="1.10.600.10">
    <property type="entry name" value="Farnesyl Diphosphate Synthase"/>
    <property type="match status" value="1"/>
</dbReference>
<evidence type="ECO:0000313" key="6">
    <source>
        <dbReference type="EMBL" id="EMS50673.1"/>
    </source>
</evidence>